<reference evidence="5 6" key="2">
    <citation type="submission" date="2018-09" db="EMBL/GenBank/DDBJ databases">
        <title>Genome of Sphaerochaeta halotolerans strain 4-11.</title>
        <authorList>
            <person name="Nazina T.N."/>
            <person name="Sokolova D.S."/>
        </authorList>
    </citation>
    <scope>NUCLEOTIDE SEQUENCE [LARGE SCALE GENOMIC DNA]</scope>
    <source>
        <strain evidence="5 6">4-11</strain>
    </source>
</reference>
<sequence>MLLLLTILHSFFINSWWTRTPLIRYCFTKRKQVSKKPLFIRLAQPTYGAMILKRNNIQVVGMEYLSELKPPFLVMANHAHTFDPFFISSASPVHIRWVAGAYLFKMRGMRSMMEKWIGAIAKQQGRSDLFTIRAISESLKQGDIVGIFPEGTRTWDGEPAGFDEAIAKLVKIFKVPIVLINLEGVYGLQPRWAEKKRKGSAILRVLPPVHTDVIDQLSVHELYEFIKEKLYYSYRSWQDEMQFDYSSKRAVEGVEKILYLCPDCHATSTIHSKGNQITCTHCSLTMELDSHDKLHTIQGKTSFEDIAAWHSWEREYSASSEGTQLVFPPDKGVLFQTADERHLKRLSKDFTLSLEQDGIRLKERSGKEYLMAFADIQSMIINAKNTVELYHHHTLYRIRIHKRGCILKYVEAYQRDKLTQKGAIS</sequence>
<evidence type="ECO:0000256" key="1">
    <source>
        <dbReference type="ARBA" id="ARBA00005189"/>
    </source>
</evidence>
<dbReference type="InterPro" id="IPR002123">
    <property type="entry name" value="Plipid/glycerol_acylTrfase"/>
</dbReference>
<feature type="domain" description="Phospholipid/glycerol acyltransferase" evidence="4">
    <location>
        <begin position="72"/>
        <end position="185"/>
    </location>
</feature>
<protein>
    <submittedName>
        <fullName evidence="5">1-acyl-sn-glycerol-3-phosphate acyltransferase</fullName>
    </submittedName>
</protein>
<dbReference type="Pfam" id="PF01553">
    <property type="entry name" value="Acyltransferase"/>
    <property type="match status" value="1"/>
</dbReference>
<evidence type="ECO:0000313" key="5">
    <source>
        <dbReference type="EMBL" id="RFU94480.1"/>
    </source>
</evidence>
<keyword evidence="3 5" id="KW-0012">Acyltransferase</keyword>
<proteinExistence type="predicted"/>
<dbReference type="GO" id="GO:0006654">
    <property type="term" value="P:phosphatidic acid biosynthetic process"/>
    <property type="evidence" value="ECO:0007669"/>
    <property type="project" value="TreeGrafter"/>
</dbReference>
<dbReference type="OrthoDB" id="9803035at2"/>
<dbReference type="Proteomes" id="UP000264002">
    <property type="component" value="Unassembled WGS sequence"/>
</dbReference>
<evidence type="ECO:0000256" key="3">
    <source>
        <dbReference type="ARBA" id="ARBA00023315"/>
    </source>
</evidence>
<dbReference type="PANTHER" id="PTHR10434:SF66">
    <property type="entry name" value="PHOSPHOLIPID_GLYCEROL ACYLTRANSFERASE DOMAIN-CONTAINING PROTEIN"/>
    <property type="match status" value="1"/>
</dbReference>
<comment type="caution">
    <text evidence="5">The sequence shown here is derived from an EMBL/GenBank/DDBJ whole genome shotgun (WGS) entry which is preliminary data.</text>
</comment>
<evidence type="ECO:0000256" key="2">
    <source>
        <dbReference type="ARBA" id="ARBA00022679"/>
    </source>
</evidence>
<dbReference type="AlphaFoldDB" id="A0A372MH25"/>
<dbReference type="EMBL" id="QUWK01000009">
    <property type="protein sequence ID" value="RFU94480.1"/>
    <property type="molecule type" value="Genomic_DNA"/>
</dbReference>
<name>A0A372MH25_9SPIR</name>
<accession>A0A372MH25</accession>
<dbReference type="SMART" id="SM00563">
    <property type="entry name" value="PlsC"/>
    <property type="match status" value="1"/>
</dbReference>
<comment type="pathway">
    <text evidence="1">Lipid metabolism.</text>
</comment>
<evidence type="ECO:0000259" key="4">
    <source>
        <dbReference type="SMART" id="SM00563"/>
    </source>
</evidence>
<gene>
    <name evidence="5" type="ORF">DYP60_09790</name>
</gene>
<dbReference type="PANTHER" id="PTHR10434">
    <property type="entry name" value="1-ACYL-SN-GLYCEROL-3-PHOSPHATE ACYLTRANSFERASE"/>
    <property type="match status" value="1"/>
</dbReference>
<organism evidence="5 6">
    <name type="scientific">Sphaerochaeta halotolerans</name>
    <dbReference type="NCBI Taxonomy" id="2293840"/>
    <lineage>
        <taxon>Bacteria</taxon>
        <taxon>Pseudomonadati</taxon>
        <taxon>Spirochaetota</taxon>
        <taxon>Spirochaetia</taxon>
        <taxon>Spirochaetales</taxon>
        <taxon>Sphaerochaetaceae</taxon>
        <taxon>Sphaerochaeta</taxon>
    </lineage>
</organism>
<reference evidence="6" key="1">
    <citation type="submission" date="2018-08" db="EMBL/GenBank/DDBJ databases">
        <authorList>
            <person name="Grouzdev D.S."/>
            <person name="Krutkina M.S."/>
        </authorList>
    </citation>
    <scope>NUCLEOTIDE SEQUENCE [LARGE SCALE GENOMIC DNA]</scope>
    <source>
        <strain evidence="6">4-11</strain>
    </source>
</reference>
<keyword evidence="2 5" id="KW-0808">Transferase</keyword>
<dbReference type="SUPFAM" id="SSF69593">
    <property type="entry name" value="Glycerol-3-phosphate (1)-acyltransferase"/>
    <property type="match status" value="1"/>
</dbReference>
<dbReference type="CDD" id="cd07989">
    <property type="entry name" value="LPLAT_AGPAT-like"/>
    <property type="match status" value="1"/>
</dbReference>
<dbReference type="GO" id="GO:0003841">
    <property type="term" value="F:1-acylglycerol-3-phosphate O-acyltransferase activity"/>
    <property type="evidence" value="ECO:0007669"/>
    <property type="project" value="TreeGrafter"/>
</dbReference>
<evidence type="ECO:0000313" key="6">
    <source>
        <dbReference type="Proteomes" id="UP000264002"/>
    </source>
</evidence>
<keyword evidence="6" id="KW-1185">Reference proteome</keyword>